<feature type="non-terminal residue" evidence="1">
    <location>
        <position position="78"/>
    </location>
</feature>
<comment type="caution">
    <text evidence="1">The sequence shown here is derived from an EMBL/GenBank/DDBJ whole genome shotgun (WGS) entry which is preliminary data.</text>
</comment>
<dbReference type="EMBL" id="CAJOBG010096781">
    <property type="protein sequence ID" value="CAF4686874.1"/>
    <property type="molecule type" value="Genomic_DNA"/>
</dbReference>
<dbReference type="Proteomes" id="UP000663866">
    <property type="component" value="Unassembled WGS sequence"/>
</dbReference>
<proteinExistence type="predicted"/>
<reference evidence="1" key="1">
    <citation type="submission" date="2021-02" db="EMBL/GenBank/DDBJ databases">
        <authorList>
            <person name="Nowell W R."/>
        </authorList>
    </citation>
    <scope>NUCLEOTIDE SEQUENCE</scope>
</reference>
<organism evidence="1 2">
    <name type="scientific">Rotaria magnacalcarata</name>
    <dbReference type="NCBI Taxonomy" id="392030"/>
    <lineage>
        <taxon>Eukaryota</taxon>
        <taxon>Metazoa</taxon>
        <taxon>Spiralia</taxon>
        <taxon>Gnathifera</taxon>
        <taxon>Rotifera</taxon>
        <taxon>Eurotatoria</taxon>
        <taxon>Bdelloidea</taxon>
        <taxon>Philodinida</taxon>
        <taxon>Philodinidae</taxon>
        <taxon>Rotaria</taxon>
    </lineage>
</organism>
<keyword evidence="2" id="KW-1185">Reference proteome</keyword>
<gene>
    <name evidence="1" type="ORF">OVN521_LOCUS47930</name>
</gene>
<accession>A0A821HEU2</accession>
<name>A0A821HEU2_9BILA</name>
<evidence type="ECO:0000313" key="2">
    <source>
        <dbReference type="Proteomes" id="UP000663866"/>
    </source>
</evidence>
<protein>
    <submittedName>
        <fullName evidence="1">Uncharacterized protein</fullName>
    </submittedName>
</protein>
<dbReference type="AlphaFoldDB" id="A0A821HEU2"/>
<evidence type="ECO:0000313" key="1">
    <source>
        <dbReference type="EMBL" id="CAF4686874.1"/>
    </source>
</evidence>
<sequence length="78" mass="8971">MHEFNDEIRAQIPQVYIDVAEIIATQLDNYIPQPYHDEIHSIARAISMLPADIVLINLVYELRTYCTSLLVRTLDGTI</sequence>